<dbReference type="PIRSF" id="PIRSF006060">
    <property type="entry name" value="AA_transporter"/>
    <property type="match status" value="1"/>
</dbReference>
<keyword evidence="2" id="KW-0813">Transport</keyword>
<evidence type="ECO:0000256" key="1">
    <source>
        <dbReference type="ARBA" id="ARBA00004651"/>
    </source>
</evidence>
<feature type="transmembrane region" description="Helical" evidence="8">
    <location>
        <begin position="334"/>
        <end position="360"/>
    </location>
</feature>
<evidence type="ECO:0000256" key="6">
    <source>
        <dbReference type="ARBA" id="ARBA00022989"/>
    </source>
</evidence>
<evidence type="ECO:0000259" key="9">
    <source>
        <dbReference type="Pfam" id="PF00324"/>
    </source>
</evidence>
<keyword evidence="6 8" id="KW-1133">Transmembrane helix</keyword>
<feature type="domain" description="Amino acid permease/ SLC12A" evidence="9">
    <location>
        <begin position="54"/>
        <end position="532"/>
    </location>
</feature>
<keyword evidence="5" id="KW-0029">Amino-acid transport</keyword>
<dbReference type="PROSITE" id="PS00218">
    <property type="entry name" value="AMINO_ACID_PERMEASE_1"/>
    <property type="match status" value="1"/>
</dbReference>
<feature type="transmembrane region" description="Helical" evidence="8">
    <location>
        <begin position="136"/>
        <end position="157"/>
    </location>
</feature>
<evidence type="ECO:0000256" key="7">
    <source>
        <dbReference type="ARBA" id="ARBA00023136"/>
    </source>
</evidence>
<feature type="transmembrane region" description="Helical" evidence="8">
    <location>
        <begin position="395"/>
        <end position="415"/>
    </location>
</feature>
<accession>A0A2J6QPI3</accession>
<evidence type="ECO:0000256" key="8">
    <source>
        <dbReference type="SAM" id="Phobius"/>
    </source>
</evidence>
<dbReference type="Gene3D" id="1.20.1740.10">
    <property type="entry name" value="Amino acid/polyamine transporter I"/>
    <property type="match status" value="1"/>
</dbReference>
<feature type="transmembrane region" description="Helical" evidence="8">
    <location>
        <begin position="57"/>
        <end position="77"/>
    </location>
</feature>
<reference evidence="10 11" key="1">
    <citation type="submission" date="2016-05" db="EMBL/GenBank/DDBJ databases">
        <title>A degradative enzymes factory behind the ericoid mycorrhizal symbiosis.</title>
        <authorList>
            <consortium name="DOE Joint Genome Institute"/>
            <person name="Martino E."/>
            <person name="Morin E."/>
            <person name="Grelet G."/>
            <person name="Kuo A."/>
            <person name="Kohler A."/>
            <person name="Daghino S."/>
            <person name="Barry K."/>
            <person name="Choi C."/>
            <person name="Cichocki N."/>
            <person name="Clum A."/>
            <person name="Copeland A."/>
            <person name="Hainaut M."/>
            <person name="Haridas S."/>
            <person name="Labutti K."/>
            <person name="Lindquist E."/>
            <person name="Lipzen A."/>
            <person name="Khouja H.-R."/>
            <person name="Murat C."/>
            <person name="Ohm R."/>
            <person name="Olson A."/>
            <person name="Spatafora J."/>
            <person name="Veneault-Fourrey C."/>
            <person name="Henrissat B."/>
            <person name="Grigoriev I."/>
            <person name="Martin F."/>
            <person name="Perotto S."/>
        </authorList>
    </citation>
    <scope>NUCLEOTIDE SEQUENCE [LARGE SCALE GENOMIC DNA]</scope>
    <source>
        <strain evidence="10 11">UAMH 7357</strain>
    </source>
</reference>
<feature type="transmembrane region" description="Helical" evidence="8">
    <location>
        <begin position="191"/>
        <end position="213"/>
    </location>
</feature>
<keyword evidence="4 8" id="KW-0812">Transmembrane</keyword>
<evidence type="ECO:0000256" key="4">
    <source>
        <dbReference type="ARBA" id="ARBA00022692"/>
    </source>
</evidence>
<dbReference type="FunFam" id="1.20.1740.10:FF:000017">
    <property type="entry name" value="Amino acid permease"/>
    <property type="match status" value="1"/>
</dbReference>
<feature type="transmembrane region" description="Helical" evidence="8">
    <location>
        <begin position="511"/>
        <end position="529"/>
    </location>
</feature>
<keyword evidence="7 8" id="KW-0472">Membrane</keyword>
<dbReference type="AlphaFoldDB" id="A0A2J6QPI3"/>
<name>A0A2J6QPI3_9HELO</name>
<feature type="transmembrane region" description="Helical" evidence="8">
    <location>
        <begin position="467"/>
        <end position="491"/>
    </location>
</feature>
<comment type="subcellular location">
    <subcellularLocation>
        <location evidence="1">Cell membrane</location>
        <topology evidence="1">Multi-pass membrane protein</topology>
    </subcellularLocation>
</comment>
<evidence type="ECO:0000256" key="3">
    <source>
        <dbReference type="ARBA" id="ARBA00022475"/>
    </source>
</evidence>
<feature type="transmembrane region" description="Helical" evidence="8">
    <location>
        <begin position="293"/>
        <end position="314"/>
    </location>
</feature>
<dbReference type="PANTHER" id="PTHR43341">
    <property type="entry name" value="AMINO ACID PERMEASE"/>
    <property type="match status" value="1"/>
</dbReference>
<evidence type="ECO:0000256" key="5">
    <source>
        <dbReference type="ARBA" id="ARBA00022970"/>
    </source>
</evidence>
<dbReference type="STRING" id="1745343.A0A2J6QPI3"/>
<dbReference type="GO" id="GO:0005886">
    <property type="term" value="C:plasma membrane"/>
    <property type="evidence" value="ECO:0007669"/>
    <property type="project" value="UniProtKB-SubCell"/>
</dbReference>
<evidence type="ECO:0000256" key="2">
    <source>
        <dbReference type="ARBA" id="ARBA00022448"/>
    </source>
</evidence>
<evidence type="ECO:0000313" key="10">
    <source>
        <dbReference type="EMBL" id="PMD28170.1"/>
    </source>
</evidence>
<feature type="transmembrane region" description="Helical" evidence="8">
    <location>
        <begin position="421"/>
        <end position="447"/>
    </location>
</feature>
<gene>
    <name evidence="10" type="ORF">NA56DRAFT_666829</name>
</gene>
<dbReference type="NCBIfam" id="TIGR00913">
    <property type="entry name" value="2A0310"/>
    <property type="match status" value="1"/>
</dbReference>
<keyword evidence="3" id="KW-1003">Cell membrane</keyword>
<dbReference type="InterPro" id="IPR004840">
    <property type="entry name" value="Amino_acid_permease_CS"/>
</dbReference>
<feature type="transmembrane region" description="Helical" evidence="8">
    <location>
        <begin position="83"/>
        <end position="102"/>
    </location>
</feature>
<dbReference type="PANTHER" id="PTHR43341:SF1">
    <property type="entry name" value="GENERAL AMINO-ACID PERMEASE GAP1"/>
    <property type="match status" value="1"/>
</dbReference>
<dbReference type="Proteomes" id="UP000235672">
    <property type="component" value="Unassembled WGS sequence"/>
</dbReference>
<feature type="transmembrane region" description="Helical" evidence="8">
    <location>
        <begin position="164"/>
        <end position="185"/>
    </location>
</feature>
<keyword evidence="11" id="KW-1185">Reference proteome</keyword>
<evidence type="ECO:0000313" key="11">
    <source>
        <dbReference type="Proteomes" id="UP000235672"/>
    </source>
</evidence>
<dbReference type="GO" id="GO:0015171">
    <property type="term" value="F:amino acid transmembrane transporter activity"/>
    <property type="evidence" value="ECO:0007669"/>
    <property type="project" value="TreeGrafter"/>
</dbReference>
<organism evidence="10 11">
    <name type="scientific">Hyaloscypha hepaticicola</name>
    <dbReference type="NCBI Taxonomy" id="2082293"/>
    <lineage>
        <taxon>Eukaryota</taxon>
        <taxon>Fungi</taxon>
        <taxon>Dikarya</taxon>
        <taxon>Ascomycota</taxon>
        <taxon>Pezizomycotina</taxon>
        <taxon>Leotiomycetes</taxon>
        <taxon>Helotiales</taxon>
        <taxon>Hyaloscyphaceae</taxon>
        <taxon>Hyaloscypha</taxon>
    </lineage>
</organism>
<sequence length="577" mass="62716">MFDSFRRDPDQKVTETGEIIDLKLEHGHDDSYDIESAITNIAKSPLSRKLEARHLQMIAIGGAIGTGLFVGSGKALADGGPGSLLISFSIVALMLYCTVYALGEMSCMFPIAGSFSAFATRFIDPAWGFAMGLNYALQWMVTLPLEIVAAAITIQYWNSPISPALWVTIFLVLILAINLLGVKGYGEAEFYMALVKVVAIIGFMQVFPFLLFLKSNKEHSILGIVLDCGGGPQGGYIGGKYFLNPGAFNDGFKGVCSVFVTAAFAFSGTEMVGLGAAETADPRKSLPKAIKQTFWRVTAFYLISLLLVGLLVPYTDPRLLNGATSEDAKASPFVLAMTNAGIKGLPSVFNVVIMIAVLSVGNSSVYGSSRTLAALAEQHQAPKILAYIDRKGRPLVSILLTCAVGLIAYTAVLSANAEAQVFNWLLAISGLSAIFTWLTICLCHIRFRSALHLANISPHSLPFTSHLGIYGSWLGFVLNVLVFVAQFWIGFSPQGYASMTAGALVENFFEVYLAAPVIVLSGVVYKVVFRTRWVRIAEIDLVTGRREDADEVAALKELDRVERQGWPWWRRGYEFLC</sequence>
<dbReference type="InterPro" id="IPR004762">
    <property type="entry name" value="Amino_acid_permease_fungi"/>
</dbReference>
<proteinExistence type="predicted"/>
<dbReference type="EMBL" id="KZ613464">
    <property type="protein sequence ID" value="PMD28170.1"/>
    <property type="molecule type" value="Genomic_DNA"/>
</dbReference>
<dbReference type="OrthoDB" id="3900342at2759"/>
<dbReference type="InterPro" id="IPR004841">
    <property type="entry name" value="AA-permease/SLC12A_dom"/>
</dbReference>
<dbReference type="InterPro" id="IPR050524">
    <property type="entry name" value="APC_YAT"/>
</dbReference>
<dbReference type="Pfam" id="PF00324">
    <property type="entry name" value="AA_permease"/>
    <property type="match status" value="1"/>
</dbReference>
<protein>
    <submittedName>
        <fullName evidence="10">Amino acid permease</fullName>
    </submittedName>
</protein>